<keyword evidence="5" id="KW-0804">Transcription</keyword>
<evidence type="ECO:0000256" key="4">
    <source>
        <dbReference type="ARBA" id="ARBA00023125"/>
    </source>
</evidence>
<dbReference type="GO" id="GO:0016987">
    <property type="term" value="F:sigma factor activity"/>
    <property type="evidence" value="ECO:0007669"/>
    <property type="project" value="UniProtKB-KW"/>
</dbReference>
<evidence type="ECO:0000256" key="5">
    <source>
        <dbReference type="ARBA" id="ARBA00023163"/>
    </source>
</evidence>
<feature type="domain" description="RNA polymerase sigma-70 region 2" evidence="6">
    <location>
        <begin position="16"/>
        <end position="81"/>
    </location>
</feature>
<dbReference type="PANTHER" id="PTHR43133:SF8">
    <property type="entry name" value="RNA POLYMERASE SIGMA FACTOR HI_1459-RELATED"/>
    <property type="match status" value="1"/>
</dbReference>
<evidence type="ECO:0000313" key="8">
    <source>
        <dbReference type="EMBL" id="ATG73757.1"/>
    </source>
</evidence>
<dbReference type="InterPro" id="IPR039425">
    <property type="entry name" value="RNA_pol_sigma-70-like"/>
</dbReference>
<keyword evidence="9" id="KW-1185">Reference proteome</keyword>
<dbReference type="InterPro" id="IPR036388">
    <property type="entry name" value="WH-like_DNA-bd_sf"/>
</dbReference>
<keyword evidence="3" id="KW-0731">Sigma factor</keyword>
<dbReference type="InterPro" id="IPR014284">
    <property type="entry name" value="RNA_pol_sigma-70_dom"/>
</dbReference>
<dbReference type="NCBIfam" id="TIGR02943">
    <property type="entry name" value="Sig70_famx1"/>
    <property type="match status" value="1"/>
</dbReference>
<proteinExistence type="inferred from homology"/>
<dbReference type="SUPFAM" id="SSF88659">
    <property type="entry name" value="Sigma3 and sigma4 domains of RNA polymerase sigma factors"/>
    <property type="match status" value="1"/>
</dbReference>
<organism evidence="8 9">
    <name type="scientific">Zobellella denitrificans</name>
    <dbReference type="NCBI Taxonomy" id="347534"/>
    <lineage>
        <taxon>Bacteria</taxon>
        <taxon>Pseudomonadati</taxon>
        <taxon>Pseudomonadota</taxon>
        <taxon>Gammaproteobacteria</taxon>
        <taxon>Aeromonadales</taxon>
        <taxon>Aeromonadaceae</taxon>
        <taxon>Zobellella</taxon>
    </lineage>
</organism>
<evidence type="ECO:0000256" key="3">
    <source>
        <dbReference type="ARBA" id="ARBA00023082"/>
    </source>
</evidence>
<dbReference type="Gene3D" id="1.10.10.10">
    <property type="entry name" value="Winged helix-like DNA-binding domain superfamily/Winged helix DNA-binding domain"/>
    <property type="match status" value="1"/>
</dbReference>
<dbReference type="GO" id="GO:0006352">
    <property type="term" value="P:DNA-templated transcription initiation"/>
    <property type="evidence" value="ECO:0007669"/>
    <property type="project" value="InterPro"/>
</dbReference>
<dbReference type="InterPro" id="IPR014289">
    <property type="entry name" value="RNA_pol_sigma-24-rel"/>
</dbReference>
<evidence type="ECO:0000313" key="9">
    <source>
        <dbReference type="Proteomes" id="UP000217763"/>
    </source>
</evidence>
<dbReference type="EMBL" id="CP012621">
    <property type="protein sequence ID" value="ATG73757.1"/>
    <property type="molecule type" value="Genomic_DNA"/>
</dbReference>
<evidence type="ECO:0000256" key="2">
    <source>
        <dbReference type="ARBA" id="ARBA00023015"/>
    </source>
</evidence>
<dbReference type="Proteomes" id="UP000217763">
    <property type="component" value="Chromosome"/>
</dbReference>
<dbReference type="Gene3D" id="1.10.1740.10">
    <property type="match status" value="1"/>
</dbReference>
<keyword evidence="4" id="KW-0238">DNA-binding</keyword>
<gene>
    <name evidence="8" type="ORF">AN401_07700</name>
</gene>
<name>A0A291HNL5_9GAMM</name>
<dbReference type="InterPro" id="IPR013324">
    <property type="entry name" value="RNA_pol_sigma_r3/r4-like"/>
</dbReference>
<protein>
    <submittedName>
        <fullName evidence="8">RNA polymerase subunit sigma</fullName>
    </submittedName>
</protein>
<dbReference type="Pfam" id="PF04542">
    <property type="entry name" value="Sigma70_r2"/>
    <property type="match status" value="1"/>
</dbReference>
<dbReference type="Pfam" id="PF08281">
    <property type="entry name" value="Sigma70_r4_2"/>
    <property type="match status" value="1"/>
</dbReference>
<comment type="similarity">
    <text evidence="1">Belongs to the sigma-70 factor family. ECF subfamily.</text>
</comment>
<dbReference type="SUPFAM" id="SSF88946">
    <property type="entry name" value="Sigma2 domain of RNA polymerase sigma factors"/>
    <property type="match status" value="1"/>
</dbReference>
<evidence type="ECO:0000259" key="7">
    <source>
        <dbReference type="Pfam" id="PF08281"/>
    </source>
</evidence>
<feature type="domain" description="RNA polymerase sigma factor 70 region 4 type 2" evidence="7">
    <location>
        <begin position="133"/>
        <end position="182"/>
    </location>
</feature>
<keyword evidence="2" id="KW-0805">Transcription regulation</keyword>
<dbReference type="GO" id="GO:0003677">
    <property type="term" value="F:DNA binding"/>
    <property type="evidence" value="ECO:0007669"/>
    <property type="project" value="UniProtKB-KW"/>
</dbReference>
<dbReference type="PANTHER" id="PTHR43133">
    <property type="entry name" value="RNA POLYMERASE ECF-TYPE SIGMA FACTO"/>
    <property type="match status" value="1"/>
</dbReference>
<sequence>MSRDGQHAARPELLSEALRRQMLRFARLQLKDAHLAEDAVQEALLGALKYADSFKGQAAYKNWVFAILRNKIADIIRKNQRLIAVSSLGGDEEQDPEALLFNRSGRWHREEMPVRWSSPEASFEDEQFWTIFEFCLEHLPANQGRVFMMREFINLESSEICHELELTVSNLNVLLYRARLRLRECLENKWQLQGDCSC</sequence>
<dbReference type="InterPro" id="IPR007627">
    <property type="entry name" value="RNA_pol_sigma70_r2"/>
</dbReference>
<evidence type="ECO:0000259" key="6">
    <source>
        <dbReference type="Pfam" id="PF04542"/>
    </source>
</evidence>
<accession>A0A291HNL5</accession>
<reference evidence="9" key="1">
    <citation type="submission" date="2015-09" db="EMBL/GenBank/DDBJ databases">
        <authorList>
            <person name="Shao Z."/>
            <person name="Wang L."/>
        </authorList>
    </citation>
    <scope>NUCLEOTIDE SEQUENCE [LARGE SCALE GENOMIC DNA]</scope>
    <source>
        <strain evidence="9">F13-1</strain>
    </source>
</reference>
<dbReference type="NCBIfam" id="NF009196">
    <property type="entry name" value="PRK12544.1"/>
    <property type="match status" value="1"/>
</dbReference>
<dbReference type="AlphaFoldDB" id="A0A291HNL5"/>
<evidence type="ECO:0000256" key="1">
    <source>
        <dbReference type="ARBA" id="ARBA00010641"/>
    </source>
</evidence>
<dbReference type="InterPro" id="IPR013249">
    <property type="entry name" value="RNA_pol_sigma70_r4_t2"/>
</dbReference>
<dbReference type="KEGG" id="zdf:AN401_07700"/>
<dbReference type="NCBIfam" id="TIGR02937">
    <property type="entry name" value="sigma70-ECF"/>
    <property type="match status" value="1"/>
</dbReference>
<dbReference type="InterPro" id="IPR013325">
    <property type="entry name" value="RNA_pol_sigma_r2"/>
</dbReference>